<gene>
    <name evidence="3" type="ORF">IV203_005360</name>
</gene>
<dbReference type="EMBL" id="JAGRRH010000021">
    <property type="protein sequence ID" value="KAG7346292.1"/>
    <property type="molecule type" value="Genomic_DNA"/>
</dbReference>
<reference evidence="3" key="1">
    <citation type="journal article" date="2021" name="Sci. Rep.">
        <title>Diploid genomic architecture of Nitzschia inconspicua, an elite biomass production diatom.</title>
        <authorList>
            <person name="Oliver A."/>
            <person name="Podell S."/>
            <person name="Pinowska A."/>
            <person name="Traller J.C."/>
            <person name="Smith S.R."/>
            <person name="McClure R."/>
            <person name="Beliaev A."/>
            <person name="Bohutskyi P."/>
            <person name="Hill E.A."/>
            <person name="Rabines A."/>
            <person name="Zheng H."/>
            <person name="Allen L.Z."/>
            <person name="Kuo A."/>
            <person name="Grigoriev I.V."/>
            <person name="Allen A.E."/>
            <person name="Hazlebeck D."/>
            <person name="Allen E.E."/>
        </authorList>
    </citation>
    <scope>NUCLEOTIDE SEQUENCE</scope>
    <source>
        <strain evidence="3">Hildebrandi</strain>
    </source>
</reference>
<feature type="region of interest" description="Disordered" evidence="1">
    <location>
        <begin position="332"/>
        <end position="355"/>
    </location>
</feature>
<sequence length="476" mass="52946">MKICRCPRAVATRYYINTTSFCQDDDNTCYLYIEKMKLSLAFVALTAAVVSANPFAPAKSSNNAKAKYMNKLVAKAKPTENSQLRRLEDNQNNNQQQEGEDYYPDISSYSLKFQQCQFVKSYNDDLAGNEDSTTVLATKRFVVFRLCPSDACDSCNSNFGEYIVDLESYLQATVEYQQAIQEEMCQTCQACGNWENQQQADEQQNNNQGRRLQNGNYVDCDSCYDECMKIENMEANGYIDATNFMECQMIYDPEDDGKSALFAGPMCASGGSKIKVGVFEDEECNIPDLDKDVDDYLMDGQGVSMKLSHALLKTVYSSDCISCLWVDENQQQQEEQQQNDDQNQDQNQNNNRDANNNKILDMCEQLYDDAAKCEKTNAFDNGYSNYYGYENQLAQEVVVCDFIASLKAGSYDETGEIVVYGANSAIGGGAQTTGGQKFALTFFILGTVGLAGYAAMLHSKLTKGSATLSDQGGAMA</sequence>
<keyword evidence="2" id="KW-1133">Transmembrane helix</keyword>
<proteinExistence type="predicted"/>
<feature type="transmembrane region" description="Helical" evidence="2">
    <location>
        <begin position="438"/>
        <end position="457"/>
    </location>
</feature>
<comment type="caution">
    <text evidence="3">The sequence shown here is derived from an EMBL/GenBank/DDBJ whole genome shotgun (WGS) entry which is preliminary data.</text>
</comment>
<keyword evidence="2" id="KW-0812">Transmembrane</keyword>
<keyword evidence="2" id="KW-0472">Membrane</keyword>
<evidence type="ECO:0000313" key="3">
    <source>
        <dbReference type="EMBL" id="KAG7346292.1"/>
    </source>
</evidence>
<evidence type="ECO:0000256" key="1">
    <source>
        <dbReference type="SAM" id="MobiDB-lite"/>
    </source>
</evidence>
<organism evidence="3 4">
    <name type="scientific">Nitzschia inconspicua</name>
    <dbReference type="NCBI Taxonomy" id="303405"/>
    <lineage>
        <taxon>Eukaryota</taxon>
        <taxon>Sar</taxon>
        <taxon>Stramenopiles</taxon>
        <taxon>Ochrophyta</taxon>
        <taxon>Bacillariophyta</taxon>
        <taxon>Bacillariophyceae</taxon>
        <taxon>Bacillariophycidae</taxon>
        <taxon>Bacillariales</taxon>
        <taxon>Bacillariaceae</taxon>
        <taxon>Nitzschia</taxon>
    </lineage>
</organism>
<evidence type="ECO:0000313" key="4">
    <source>
        <dbReference type="Proteomes" id="UP000693970"/>
    </source>
</evidence>
<feature type="region of interest" description="Disordered" evidence="1">
    <location>
        <begin position="80"/>
        <end position="101"/>
    </location>
</feature>
<reference evidence="3" key="2">
    <citation type="submission" date="2021-04" db="EMBL/GenBank/DDBJ databases">
        <authorList>
            <person name="Podell S."/>
        </authorList>
    </citation>
    <scope>NUCLEOTIDE SEQUENCE</scope>
    <source>
        <strain evidence="3">Hildebrandi</strain>
    </source>
</reference>
<dbReference type="OrthoDB" id="40709at2759"/>
<dbReference type="AlphaFoldDB" id="A0A9K3KM22"/>
<keyword evidence="4" id="KW-1185">Reference proteome</keyword>
<name>A0A9K3KM22_9STRA</name>
<dbReference type="Proteomes" id="UP000693970">
    <property type="component" value="Unassembled WGS sequence"/>
</dbReference>
<evidence type="ECO:0000256" key="2">
    <source>
        <dbReference type="SAM" id="Phobius"/>
    </source>
</evidence>
<protein>
    <submittedName>
        <fullName evidence="3">Uncharacterized protein</fullName>
    </submittedName>
</protein>
<accession>A0A9K3KM22</accession>